<organism evidence="1 2">
    <name type="scientific">Geotalea uraniireducens (strain Rf4)</name>
    <name type="common">Geobacter uraniireducens</name>
    <dbReference type="NCBI Taxonomy" id="351605"/>
    <lineage>
        <taxon>Bacteria</taxon>
        <taxon>Pseudomonadati</taxon>
        <taxon>Thermodesulfobacteriota</taxon>
        <taxon>Desulfuromonadia</taxon>
        <taxon>Geobacterales</taxon>
        <taxon>Geobacteraceae</taxon>
        <taxon>Geotalea</taxon>
    </lineage>
</organism>
<dbReference type="STRING" id="351605.Gura_3423"/>
<evidence type="ECO:0000313" key="1">
    <source>
        <dbReference type="EMBL" id="ABQ27579.1"/>
    </source>
</evidence>
<proteinExistence type="predicted"/>
<accession>A5G711</accession>
<keyword evidence="2" id="KW-1185">Reference proteome</keyword>
<dbReference type="HOGENOM" id="CLU_140900_1_1_7"/>
<dbReference type="EMBL" id="CP000698">
    <property type="protein sequence ID" value="ABQ27579.1"/>
    <property type="molecule type" value="Genomic_DNA"/>
</dbReference>
<reference evidence="1 2" key="1">
    <citation type="submission" date="2007-05" db="EMBL/GenBank/DDBJ databases">
        <title>Complete sequence of Geobacter uraniireducens Rf4.</title>
        <authorList>
            <consortium name="US DOE Joint Genome Institute"/>
            <person name="Copeland A."/>
            <person name="Lucas S."/>
            <person name="Lapidus A."/>
            <person name="Barry K."/>
            <person name="Detter J.C."/>
            <person name="Glavina del Rio T."/>
            <person name="Hammon N."/>
            <person name="Israni S."/>
            <person name="Dalin E."/>
            <person name="Tice H."/>
            <person name="Pitluck S."/>
            <person name="Chertkov O."/>
            <person name="Brettin T."/>
            <person name="Bruce D."/>
            <person name="Han C."/>
            <person name="Schmutz J."/>
            <person name="Larimer F."/>
            <person name="Land M."/>
            <person name="Hauser L."/>
            <person name="Kyrpides N."/>
            <person name="Mikhailova N."/>
            <person name="Shelobolina E."/>
            <person name="Aklujkar M."/>
            <person name="Lovley D."/>
            <person name="Richardson P."/>
        </authorList>
    </citation>
    <scope>NUCLEOTIDE SEQUENCE [LARGE SCALE GENOMIC DNA]</scope>
    <source>
        <strain evidence="2">ATCC BAA-1134 / JCM 13001 / Rf4</strain>
    </source>
</reference>
<evidence type="ECO:0000313" key="2">
    <source>
        <dbReference type="Proteomes" id="UP000006695"/>
    </source>
</evidence>
<dbReference type="OrthoDB" id="9796641at2"/>
<evidence type="ECO:0008006" key="3">
    <source>
        <dbReference type="Google" id="ProtNLM"/>
    </source>
</evidence>
<sequence length="96" mass="11203">MKEKKKSIKSDLKRLDAIKDEDIDYSDIPELGDEFFEKALVLPPAKKLIAIRLDADVIDWLKKEGRGYQTRANKLLRAVMEQQQHKQRHRRAGGMK</sequence>
<dbReference type="Proteomes" id="UP000006695">
    <property type="component" value="Chromosome"/>
</dbReference>
<gene>
    <name evidence="1" type="ordered locus">Gura_3423</name>
</gene>
<dbReference type="AlphaFoldDB" id="A5G711"/>
<dbReference type="RefSeq" id="WP_011940240.1">
    <property type="nucleotide sequence ID" value="NC_009483.1"/>
</dbReference>
<dbReference type="Pfam" id="PF14384">
    <property type="entry name" value="BrnA_antitoxin"/>
    <property type="match status" value="1"/>
</dbReference>
<protein>
    <recommendedName>
        <fullName evidence="3">BrnA antitoxin of type II toxin-antitoxin system</fullName>
    </recommendedName>
</protein>
<dbReference type="InterPro" id="IPR025528">
    <property type="entry name" value="BrnA_antitoxin"/>
</dbReference>
<dbReference type="KEGG" id="gur:Gura_3423"/>
<name>A5G711_GEOUR</name>